<comment type="caution">
    <text evidence="2">The sequence shown here is derived from an EMBL/GenBank/DDBJ whole genome shotgun (WGS) entry which is preliminary data.</text>
</comment>
<keyword evidence="3" id="KW-1185">Reference proteome</keyword>
<dbReference type="Gene3D" id="3.40.50.360">
    <property type="match status" value="1"/>
</dbReference>
<dbReference type="InterPro" id="IPR052200">
    <property type="entry name" value="Protoporphyrinogen_IX_DH"/>
</dbReference>
<dbReference type="GO" id="GO:0016491">
    <property type="term" value="F:oxidoreductase activity"/>
    <property type="evidence" value="ECO:0007669"/>
    <property type="project" value="UniProtKB-KW"/>
</dbReference>
<keyword evidence="2" id="KW-0560">Oxidoreductase</keyword>
<dbReference type="SUPFAM" id="SSF52218">
    <property type="entry name" value="Flavoproteins"/>
    <property type="match status" value="1"/>
</dbReference>
<dbReference type="Proteomes" id="UP001230220">
    <property type="component" value="Unassembled WGS sequence"/>
</dbReference>
<name>A0ABU0E5I9_9FIRM</name>
<dbReference type="EMBL" id="JAUSUR010000005">
    <property type="protein sequence ID" value="MDQ0361984.1"/>
    <property type="molecule type" value="Genomic_DNA"/>
</dbReference>
<accession>A0ABU0E5I9</accession>
<evidence type="ECO:0000259" key="1">
    <source>
        <dbReference type="Pfam" id="PF12724"/>
    </source>
</evidence>
<proteinExistence type="predicted"/>
<dbReference type="EC" id="1.3.5.3" evidence="2"/>
<reference evidence="2 3" key="1">
    <citation type="submission" date="2023-07" db="EMBL/GenBank/DDBJ databases">
        <title>Genomic Encyclopedia of Type Strains, Phase IV (KMG-IV): sequencing the most valuable type-strain genomes for metagenomic binning, comparative biology and taxonomic classification.</title>
        <authorList>
            <person name="Goeker M."/>
        </authorList>
    </citation>
    <scope>NUCLEOTIDE SEQUENCE [LARGE SCALE GENOMIC DNA]</scope>
    <source>
        <strain evidence="2 3">DSM 16784</strain>
    </source>
</reference>
<dbReference type="InterPro" id="IPR001226">
    <property type="entry name" value="Flavodoxin_CS"/>
</dbReference>
<organism evidence="2 3">
    <name type="scientific">Breznakia pachnodae</name>
    <dbReference type="NCBI Taxonomy" id="265178"/>
    <lineage>
        <taxon>Bacteria</taxon>
        <taxon>Bacillati</taxon>
        <taxon>Bacillota</taxon>
        <taxon>Erysipelotrichia</taxon>
        <taxon>Erysipelotrichales</taxon>
        <taxon>Erysipelotrichaceae</taxon>
        <taxon>Breznakia</taxon>
    </lineage>
</organism>
<dbReference type="PANTHER" id="PTHR38030:SF2">
    <property type="entry name" value="PROTOPORPHYRINOGEN IX DEHYDROGENASE [QUINONE]"/>
    <property type="match status" value="1"/>
</dbReference>
<feature type="domain" description="Flavodoxin" evidence="1">
    <location>
        <begin position="5"/>
        <end position="104"/>
    </location>
</feature>
<evidence type="ECO:0000313" key="2">
    <source>
        <dbReference type="EMBL" id="MDQ0361984.1"/>
    </source>
</evidence>
<dbReference type="PANTHER" id="PTHR38030">
    <property type="entry name" value="PROTOPORPHYRINOGEN IX DEHYDROGENASE [MENAQUINONE]"/>
    <property type="match status" value="1"/>
</dbReference>
<gene>
    <name evidence="2" type="ORF">J2S15_002737</name>
</gene>
<protein>
    <submittedName>
        <fullName evidence="2">Menaquinone-dependent protoporphyrinogen oxidase</fullName>
        <ecNumber evidence="2">1.3.5.3</ecNumber>
    </submittedName>
</protein>
<dbReference type="InterPro" id="IPR026816">
    <property type="entry name" value="Flavodoxin_dom"/>
</dbReference>
<dbReference type="Pfam" id="PF12724">
    <property type="entry name" value="Flavodoxin_5"/>
    <property type="match status" value="1"/>
</dbReference>
<sequence length="139" mass="15792">MKIAILYTSKSGATEACAMYISSQLKDSQLFDLASDSLDINDYDILFIGSGIRMGKFYKPFIKFINTNLDILKQKKCILFVSNNYPETLEKSIKKSFSNNNLNNFEIISCGGVPPFNKITNTDWINKERIDEAIKKLTI</sequence>
<dbReference type="InterPro" id="IPR029039">
    <property type="entry name" value="Flavoprotein-like_sf"/>
</dbReference>
<dbReference type="PROSITE" id="PS00201">
    <property type="entry name" value="FLAVODOXIN"/>
    <property type="match status" value="1"/>
</dbReference>
<evidence type="ECO:0000313" key="3">
    <source>
        <dbReference type="Proteomes" id="UP001230220"/>
    </source>
</evidence>
<dbReference type="RefSeq" id="WP_307409185.1">
    <property type="nucleotide sequence ID" value="NZ_JAUSUR010000005.1"/>
</dbReference>